<dbReference type="OrthoDB" id="9780777at2"/>
<evidence type="ECO:0000259" key="2">
    <source>
        <dbReference type="Pfam" id="PF02543"/>
    </source>
</evidence>
<dbReference type="Gene3D" id="3.30.420.40">
    <property type="match status" value="1"/>
</dbReference>
<dbReference type="PANTHER" id="PTHR34847">
    <property type="entry name" value="NODULATION PROTEIN U"/>
    <property type="match status" value="1"/>
</dbReference>
<keyword evidence="5" id="KW-1185">Reference proteome</keyword>
<dbReference type="EMBL" id="RSEC01000036">
    <property type="protein sequence ID" value="RSD19706.1"/>
    <property type="molecule type" value="Genomic_DNA"/>
</dbReference>
<name>A0A3R9ET34_9PSEU</name>
<dbReference type="Pfam" id="PF16861">
    <property type="entry name" value="Carbam_trans_C"/>
    <property type="match status" value="1"/>
</dbReference>
<evidence type="ECO:0000313" key="4">
    <source>
        <dbReference type="EMBL" id="RSD19706.1"/>
    </source>
</evidence>
<dbReference type="Pfam" id="PF02543">
    <property type="entry name" value="Carbam_trans_N"/>
    <property type="match status" value="1"/>
</dbReference>
<dbReference type="RefSeq" id="WP_125308501.1">
    <property type="nucleotide sequence ID" value="NZ_RSEC01000036.1"/>
</dbReference>
<evidence type="ECO:0000259" key="3">
    <source>
        <dbReference type="Pfam" id="PF16861"/>
    </source>
</evidence>
<reference evidence="4 5" key="1">
    <citation type="submission" date="2018-12" db="EMBL/GenBank/DDBJ databases">
        <title>Amycolatopsis eburnea sp. nov. actinomycete associate with arbuscular mycorrhiza fungal spore.</title>
        <authorList>
            <person name="Lumyong S."/>
            <person name="Chaiya L."/>
        </authorList>
    </citation>
    <scope>NUCLEOTIDE SEQUENCE [LARGE SCALE GENOMIC DNA]</scope>
    <source>
        <strain evidence="4 5">GLM-1</strain>
    </source>
</reference>
<evidence type="ECO:0000256" key="1">
    <source>
        <dbReference type="ARBA" id="ARBA00006129"/>
    </source>
</evidence>
<dbReference type="InterPro" id="IPR051338">
    <property type="entry name" value="NodU/CmcH_Carbamoyltrnsfr"/>
</dbReference>
<evidence type="ECO:0000313" key="5">
    <source>
        <dbReference type="Proteomes" id="UP000267081"/>
    </source>
</evidence>
<proteinExistence type="inferred from homology"/>
<dbReference type="AlphaFoldDB" id="A0A3R9ET34"/>
<organism evidence="4 5">
    <name type="scientific">Amycolatopsis eburnea</name>
    <dbReference type="NCBI Taxonomy" id="2267691"/>
    <lineage>
        <taxon>Bacteria</taxon>
        <taxon>Bacillati</taxon>
        <taxon>Actinomycetota</taxon>
        <taxon>Actinomycetes</taxon>
        <taxon>Pseudonocardiales</taxon>
        <taxon>Pseudonocardiaceae</taxon>
        <taxon>Amycolatopsis</taxon>
    </lineage>
</organism>
<accession>A0A3R9ET34</accession>
<dbReference type="GO" id="GO:0003824">
    <property type="term" value="F:catalytic activity"/>
    <property type="evidence" value="ECO:0007669"/>
    <property type="project" value="InterPro"/>
</dbReference>
<dbReference type="InterPro" id="IPR003696">
    <property type="entry name" value="Carbtransf_dom"/>
</dbReference>
<dbReference type="Gene3D" id="3.90.870.20">
    <property type="entry name" value="Carbamoyltransferase, C-terminal domain"/>
    <property type="match status" value="1"/>
</dbReference>
<feature type="domain" description="Carbamoyltransferase" evidence="2">
    <location>
        <begin position="225"/>
        <end position="334"/>
    </location>
</feature>
<comment type="caution">
    <text evidence="4">The sequence shown here is derived from an EMBL/GenBank/DDBJ whole genome shotgun (WGS) entry which is preliminary data.</text>
</comment>
<feature type="domain" description="Carbamoyltransferase C-terminal" evidence="3">
    <location>
        <begin position="388"/>
        <end position="551"/>
    </location>
</feature>
<dbReference type="PANTHER" id="PTHR34847:SF1">
    <property type="entry name" value="NODULATION PROTEIN U"/>
    <property type="match status" value="1"/>
</dbReference>
<dbReference type="InterPro" id="IPR031730">
    <property type="entry name" value="Carbam_trans_C"/>
</dbReference>
<comment type="similarity">
    <text evidence="1">Belongs to the NodU/CmcH family.</text>
</comment>
<dbReference type="Proteomes" id="UP000267081">
    <property type="component" value="Unassembled WGS sequence"/>
</dbReference>
<protein>
    <recommendedName>
        <fullName evidence="6">Carbamoyltransferase</fullName>
    </recommendedName>
</protein>
<gene>
    <name evidence="4" type="ORF">EIY87_15710</name>
</gene>
<evidence type="ECO:0008006" key="6">
    <source>
        <dbReference type="Google" id="ProtNLM"/>
    </source>
</evidence>
<dbReference type="InterPro" id="IPR038152">
    <property type="entry name" value="Carbam_trans_C_sf"/>
</dbReference>
<sequence length="642" mass="71176">MIDGYYLSSYIDVGPLKNMLDVRLRHDHSVALWRLDAGRLNLRRYWEFERISGIKQHQLAIHDAAAFERLIRDLLAEEGVDPSEVVEIWGTPGIETSRDYLKPFDQRYSFHGIAHVMTAIFHQRPSPWSEPTVVMSLDGGPDTLFESDARKRHYYPGCLIDGTEMHFFDCASPGRLWSFAKTKFGLREGTLMALASASSAAVDFDLAQFDELDFRDMAARISVPQVFDSLTAHVDAAERRGDWSSPPDDDRFTALEHRVSAVMKQVAELSLRIVRRNLHEVERDFGVDLSRFRLGLAGGFALNCPTNSSLISEFSFAGHQIPPCASDSGIALGVGLAAFFPALRSGQVTVELDSAYYGQGPGEIDDEIALVTSLVDEVAEVSIDEIVSLIEDEGIVAWVNGAAEMGPRALGNRSLLADPRSSAVKDRLNAIKKRQWWRPVAPVVLDSEGAKYFEDYRPSPFMLLNFAATETAKREVPGVLHLDGTARVQSVTERANPALFAVLTGFAQSTGVPVLGNTSLNDAGEPIVNRLSEAIHFAAGKGIRSLVVNASKIVRLRDARGSYNGPLKRAGRDYFAPPPGVDRDQLVRLNNPHELSRVELAHYYDNTEIFGELDIRDARHADEIRRNTAEYMAKYPGAYDRG</sequence>